<evidence type="ECO:0008006" key="4">
    <source>
        <dbReference type="Google" id="ProtNLM"/>
    </source>
</evidence>
<feature type="transmembrane region" description="Helical" evidence="1">
    <location>
        <begin position="81"/>
        <end position="99"/>
    </location>
</feature>
<keyword evidence="1" id="KW-1133">Transmembrane helix</keyword>
<dbReference type="RefSeq" id="WP_130284797.1">
    <property type="nucleotide sequence ID" value="NZ_SGXE01000001.1"/>
</dbReference>
<comment type="caution">
    <text evidence="2">The sequence shown here is derived from an EMBL/GenBank/DDBJ whole genome shotgun (WGS) entry which is preliminary data.</text>
</comment>
<dbReference type="OrthoDB" id="9786064at2"/>
<dbReference type="AlphaFoldDB" id="A0A4Q7PF35"/>
<feature type="transmembrane region" description="Helical" evidence="1">
    <location>
        <begin position="40"/>
        <end position="60"/>
    </location>
</feature>
<evidence type="ECO:0000313" key="3">
    <source>
        <dbReference type="Proteomes" id="UP000292262"/>
    </source>
</evidence>
<name>A0A4Q7PF35_9FLAO</name>
<keyword evidence="3" id="KW-1185">Reference proteome</keyword>
<evidence type="ECO:0000256" key="1">
    <source>
        <dbReference type="SAM" id="Phobius"/>
    </source>
</evidence>
<reference evidence="2 3" key="1">
    <citation type="submission" date="2019-02" db="EMBL/GenBank/DDBJ databases">
        <title>Genomic Encyclopedia of Type Strains, Phase IV (KMG-IV): sequencing the most valuable type-strain genomes for metagenomic binning, comparative biology and taxonomic classification.</title>
        <authorList>
            <person name="Goeker M."/>
        </authorList>
    </citation>
    <scope>NUCLEOTIDE SEQUENCE [LARGE SCALE GENOMIC DNA]</scope>
    <source>
        <strain evidence="2 3">DSM 17196</strain>
    </source>
</reference>
<keyword evidence="1" id="KW-0472">Membrane</keyword>
<organism evidence="2 3">
    <name type="scientific">Aquimarina brevivitae</name>
    <dbReference type="NCBI Taxonomy" id="323412"/>
    <lineage>
        <taxon>Bacteria</taxon>
        <taxon>Pseudomonadati</taxon>
        <taxon>Bacteroidota</taxon>
        <taxon>Flavobacteriia</taxon>
        <taxon>Flavobacteriales</taxon>
        <taxon>Flavobacteriaceae</taxon>
        <taxon>Aquimarina</taxon>
    </lineage>
</organism>
<dbReference type="EMBL" id="SGXE01000001">
    <property type="protein sequence ID" value="RZS98925.1"/>
    <property type="molecule type" value="Genomic_DNA"/>
</dbReference>
<proteinExistence type="predicted"/>
<evidence type="ECO:0000313" key="2">
    <source>
        <dbReference type="EMBL" id="RZS98925.1"/>
    </source>
</evidence>
<accession>A0A4Q7PF35</accession>
<gene>
    <name evidence="2" type="ORF">EV197_0126</name>
</gene>
<feature type="transmembrane region" description="Helical" evidence="1">
    <location>
        <begin position="105"/>
        <end position="126"/>
    </location>
</feature>
<sequence>MNFFLKSFSYLLHPILMPLLGAIIYFAAAPRFIPDEIISAKIFGLVVITIFTPIVLYFFLKSSGAISSPHLEEVKQRKIPLLLQSILLIVVIKLIIDIYHYPELYYFFLGALFSSLSAIFVIFFNIKASLHMVGISAVTMFTVALSIHFSINLTALIAILMVANGLVATSRLHMKAHTNLELILGILIGILPQLTLINLWL</sequence>
<protein>
    <recommendedName>
        <fullName evidence="4">PAP2 superfamily protein</fullName>
    </recommendedName>
</protein>
<feature type="transmembrane region" description="Helical" evidence="1">
    <location>
        <begin position="7"/>
        <end position="28"/>
    </location>
</feature>
<keyword evidence="1" id="KW-0812">Transmembrane</keyword>
<feature type="transmembrane region" description="Helical" evidence="1">
    <location>
        <begin position="138"/>
        <end position="162"/>
    </location>
</feature>
<dbReference type="Proteomes" id="UP000292262">
    <property type="component" value="Unassembled WGS sequence"/>
</dbReference>
<feature type="transmembrane region" description="Helical" evidence="1">
    <location>
        <begin position="182"/>
        <end position="200"/>
    </location>
</feature>